<dbReference type="EMBL" id="PTIS01000019">
    <property type="protein sequence ID" value="PPK45554.1"/>
    <property type="molecule type" value="Genomic_DNA"/>
</dbReference>
<accession>A0A2S6FUZ9</accession>
<sequence>MGELCKVCGKLLNRSQYSKDGAFKSCPNCSTANGEEHVYYSYPEDFGTTPKRASSNRPDGPQSHCESCRFEKSSYPSSILCSEIEK</sequence>
<name>A0A2S6FUZ9_9CLOT</name>
<organism evidence="2 3">
    <name type="scientific">Clostridium algidicarnis DSM 15099</name>
    <dbReference type="NCBI Taxonomy" id="1121295"/>
    <lineage>
        <taxon>Bacteria</taxon>
        <taxon>Bacillati</taxon>
        <taxon>Bacillota</taxon>
        <taxon>Clostridia</taxon>
        <taxon>Eubacteriales</taxon>
        <taxon>Clostridiaceae</taxon>
        <taxon>Clostridium</taxon>
    </lineage>
</organism>
<dbReference type="RefSeq" id="WP_104410566.1">
    <property type="nucleotide sequence ID" value="NZ_PTIS01000019.1"/>
</dbReference>
<evidence type="ECO:0000256" key="1">
    <source>
        <dbReference type="SAM" id="MobiDB-lite"/>
    </source>
</evidence>
<protein>
    <submittedName>
        <fullName evidence="2">Uncharacterized protein</fullName>
    </submittedName>
</protein>
<dbReference type="Proteomes" id="UP000239863">
    <property type="component" value="Unassembled WGS sequence"/>
</dbReference>
<reference evidence="2 3" key="1">
    <citation type="submission" date="2018-02" db="EMBL/GenBank/DDBJ databases">
        <title>Genomic Encyclopedia of Archaeal and Bacterial Type Strains, Phase II (KMG-II): from individual species to whole genera.</title>
        <authorList>
            <person name="Goeker M."/>
        </authorList>
    </citation>
    <scope>NUCLEOTIDE SEQUENCE [LARGE SCALE GENOMIC DNA]</scope>
    <source>
        <strain evidence="2 3">DSM 15099</strain>
    </source>
</reference>
<comment type="caution">
    <text evidence="2">The sequence shown here is derived from an EMBL/GenBank/DDBJ whole genome shotgun (WGS) entry which is preliminary data.</text>
</comment>
<gene>
    <name evidence="2" type="ORF">BD821_1197</name>
</gene>
<evidence type="ECO:0000313" key="3">
    <source>
        <dbReference type="Proteomes" id="UP000239863"/>
    </source>
</evidence>
<dbReference type="AlphaFoldDB" id="A0A2S6FUZ9"/>
<feature type="region of interest" description="Disordered" evidence="1">
    <location>
        <begin position="49"/>
        <end position="68"/>
    </location>
</feature>
<proteinExistence type="predicted"/>
<evidence type="ECO:0000313" key="2">
    <source>
        <dbReference type="EMBL" id="PPK45554.1"/>
    </source>
</evidence>
<dbReference type="OrthoDB" id="1932748at2"/>